<evidence type="ECO:0000259" key="5">
    <source>
        <dbReference type="PROSITE" id="PS51078"/>
    </source>
</evidence>
<accession>A0A853IYZ9</accession>
<dbReference type="Proteomes" id="UP000589716">
    <property type="component" value="Unassembled WGS sequence"/>
</dbReference>
<dbReference type="InterPro" id="IPR005471">
    <property type="entry name" value="Tscrpt_reg_IclR_N"/>
</dbReference>
<evidence type="ECO:0000313" key="7">
    <source>
        <dbReference type="Proteomes" id="UP000589716"/>
    </source>
</evidence>
<evidence type="ECO:0000313" key="6">
    <source>
        <dbReference type="EMBL" id="NZA03155.1"/>
    </source>
</evidence>
<comment type="caution">
    <text evidence="6">The sequence shown here is derived from an EMBL/GenBank/DDBJ whole genome shotgun (WGS) entry which is preliminary data.</text>
</comment>
<dbReference type="GO" id="GO:0003677">
    <property type="term" value="F:DNA binding"/>
    <property type="evidence" value="ECO:0007669"/>
    <property type="project" value="UniProtKB-KW"/>
</dbReference>
<keyword evidence="7" id="KW-1185">Reference proteome</keyword>
<dbReference type="PROSITE" id="PS51077">
    <property type="entry name" value="HTH_ICLR"/>
    <property type="match status" value="1"/>
</dbReference>
<dbReference type="PANTHER" id="PTHR30136">
    <property type="entry name" value="HELIX-TURN-HELIX TRANSCRIPTIONAL REGULATOR, ICLR FAMILY"/>
    <property type="match status" value="1"/>
</dbReference>
<evidence type="ECO:0000256" key="2">
    <source>
        <dbReference type="ARBA" id="ARBA00023125"/>
    </source>
</evidence>
<dbReference type="EMBL" id="JACCKX010000001">
    <property type="protein sequence ID" value="NZA03155.1"/>
    <property type="molecule type" value="Genomic_DNA"/>
</dbReference>
<dbReference type="RefSeq" id="WP_180551405.1">
    <property type="nucleotide sequence ID" value="NZ_JACCKX010000001.1"/>
</dbReference>
<keyword evidence="1" id="KW-0805">Transcription regulation</keyword>
<dbReference type="Gene3D" id="1.10.10.10">
    <property type="entry name" value="Winged helix-like DNA-binding domain superfamily/Winged helix DNA-binding domain"/>
    <property type="match status" value="1"/>
</dbReference>
<keyword evidence="3" id="KW-0804">Transcription</keyword>
<organism evidence="6 7">
    <name type="scientific">Ottowia beijingensis</name>
    <dbReference type="NCBI Taxonomy" id="1207057"/>
    <lineage>
        <taxon>Bacteria</taxon>
        <taxon>Pseudomonadati</taxon>
        <taxon>Pseudomonadota</taxon>
        <taxon>Betaproteobacteria</taxon>
        <taxon>Burkholderiales</taxon>
        <taxon>Comamonadaceae</taxon>
        <taxon>Ottowia</taxon>
    </lineage>
</organism>
<gene>
    <name evidence="6" type="ORF">H0I39_18110</name>
</gene>
<dbReference type="Gene3D" id="3.30.450.40">
    <property type="match status" value="1"/>
</dbReference>
<keyword evidence="2" id="KW-0238">DNA-binding</keyword>
<dbReference type="InterPro" id="IPR036388">
    <property type="entry name" value="WH-like_DNA-bd_sf"/>
</dbReference>
<dbReference type="SMART" id="SM00346">
    <property type="entry name" value="HTH_ICLR"/>
    <property type="match status" value="1"/>
</dbReference>
<protein>
    <submittedName>
        <fullName evidence="6">IclR family transcriptional regulator</fullName>
    </submittedName>
</protein>
<proteinExistence type="predicted"/>
<dbReference type="AlphaFoldDB" id="A0A853IYZ9"/>
<dbReference type="Pfam" id="PF01614">
    <property type="entry name" value="IclR_C"/>
    <property type="match status" value="1"/>
</dbReference>
<dbReference type="InterPro" id="IPR029016">
    <property type="entry name" value="GAF-like_dom_sf"/>
</dbReference>
<dbReference type="GO" id="GO:0003700">
    <property type="term" value="F:DNA-binding transcription factor activity"/>
    <property type="evidence" value="ECO:0007669"/>
    <property type="project" value="TreeGrafter"/>
</dbReference>
<evidence type="ECO:0000256" key="1">
    <source>
        <dbReference type="ARBA" id="ARBA00023015"/>
    </source>
</evidence>
<dbReference type="InterPro" id="IPR014757">
    <property type="entry name" value="Tscrpt_reg_IclR_C"/>
</dbReference>
<feature type="domain" description="IclR-ED" evidence="5">
    <location>
        <begin position="79"/>
        <end position="262"/>
    </location>
</feature>
<reference evidence="6 7" key="1">
    <citation type="submission" date="2020-07" db="EMBL/GenBank/DDBJ databases">
        <authorList>
            <person name="Maaloum M."/>
        </authorList>
    </citation>
    <scope>NUCLEOTIDE SEQUENCE [LARGE SCALE GENOMIC DNA]</scope>
    <source>
        <strain evidence="6 7">GCS-AN-3</strain>
    </source>
</reference>
<evidence type="ECO:0000259" key="4">
    <source>
        <dbReference type="PROSITE" id="PS51077"/>
    </source>
</evidence>
<dbReference type="SUPFAM" id="SSF46785">
    <property type="entry name" value="Winged helix' DNA-binding domain"/>
    <property type="match status" value="1"/>
</dbReference>
<dbReference type="Pfam" id="PF09339">
    <property type="entry name" value="HTH_IclR"/>
    <property type="match status" value="1"/>
</dbReference>
<evidence type="ECO:0000256" key="3">
    <source>
        <dbReference type="ARBA" id="ARBA00023163"/>
    </source>
</evidence>
<dbReference type="PROSITE" id="PS51078">
    <property type="entry name" value="ICLR_ED"/>
    <property type="match status" value="1"/>
</dbReference>
<dbReference type="SUPFAM" id="SSF55781">
    <property type="entry name" value="GAF domain-like"/>
    <property type="match status" value="1"/>
</dbReference>
<dbReference type="InterPro" id="IPR036390">
    <property type="entry name" value="WH_DNA-bd_sf"/>
</dbReference>
<dbReference type="InterPro" id="IPR050707">
    <property type="entry name" value="HTH_MetabolicPath_Reg"/>
</dbReference>
<feature type="domain" description="HTH iclR-type" evidence="4">
    <location>
        <begin position="16"/>
        <end position="78"/>
    </location>
</feature>
<sequence length="277" mass="30591">MNENPAGPAKEDRHFVTALARGMEVLACFRAGDRLLGNQEIAQRCRLPKSTVSRLTYTLTRLGYLNHVEELGKYRLGVATFALSSTMVANLDVNDVAGPLMQELADFARAEVALGARDRLSMVYLVHCRSKDLHNRELRIGSRLPLAVTSMGRAWLAGCEPKDRDAVLRSLQNRRPRDWPRLSSEIDEALQQHRRDGVTMVVGGWQAGINAIARPLRLGSGRPLLSLSCGGPGFVLPPDYLLHSIRPRLIELAARIETAMLRLPATAVRTRRAAGTT</sequence>
<name>A0A853IYZ9_9BURK</name>
<dbReference type="GO" id="GO:0045892">
    <property type="term" value="P:negative regulation of DNA-templated transcription"/>
    <property type="evidence" value="ECO:0007669"/>
    <property type="project" value="TreeGrafter"/>
</dbReference>
<dbReference type="PANTHER" id="PTHR30136:SF33">
    <property type="entry name" value="TRANSCRIPTIONAL REGULATORY PROTEIN"/>
    <property type="match status" value="1"/>
</dbReference>